<dbReference type="RefSeq" id="WP_167637307.1">
    <property type="nucleotide sequence ID" value="NZ_JAATOP010000003.1"/>
</dbReference>
<dbReference type="EMBL" id="JAATOP010000003">
    <property type="protein sequence ID" value="NIY71924.1"/>
    <property type="molecule type" value="Genomic_DNA"/>
</dbReference>
<dbReference type="InterPro" id="IPR029068">
    <property type="entry name" value="Glyas_Bleomycin-R_OHBP_Dase"/>
</dbReference>
<evidence type="ECO:0008006" key="3">
    <source>
        <dbReference type="Google" id="ProtNLM"/>
    </source>
</evidence>
<dbReference type="Proteomes" id="UP000709466">
    <property type="component" value="Unassembled WGS sequence"/>
</dbReference>
<keyword evidence="2" id="KW-1185">Reference proteome</keyword>
<reference evidence="1 2" key="1">
    <citation type="submission" date="2020-03" db="EMBL/GenBank/DDBJ databases">
        <title>Bacterial isolates of synthetic phycosphere.</title>
        <authorList>
            <person name="Fu H."/>
            <person name="Moran M.A."/>
        </authorList>
    </citation>
    <scope>NUCLEOTIDE SEQUENCE [LARGE SCALE GENOMIC DNA]</scope>
    <source>
        <strain evidence="1 2">HF1</strain>
    </source>
</reference>
<accession>A0ABX0VV36</accession>
<comment type="caution">
    <text evidence="1">The sequence shown here is derived from an EMBL/GenBank/DDBJ whole genome shotgun (WGS) entry which is preliminary data.</text>
</comment>
<organism evidence="1 2">
    <name type="scientific">Marivivens donghaensis</name>
    <dbReference type="NCBI Taxonomy" id="1699413"/>
    <lineage>
        <taxon>Bacteria</taxon>
        <taxon>Pseudomonadati</taxon>
        <taxon>Pseudomonadota</taxon>
        <taxon>Alphaproteobacteria</taxon>
        <taxon>Rhodobacterales</taxon>
        <taxon>Paracoccaceae</taxon>
        <taxon>Marivivens group</taxon>
        <taxon>Marivivens</taxon>
    </lineage>
</organism>
<dbReference type="SUPFAM" id="SSF54593">
    <property type="entry name" value="Glyoxalase/Bleomycin resistance protein/Dihydroxybiphenyl dioxygenase"/>
    <property type="match status" value="1"/>
</dbReference>
<sequence>MSSINGIEHIGTTVPDHDRAIAFFDAAFGVETLFSQTDTNGGPMPASQVGRRVNFRAL</sequence>
<name>A0ABX0VV36_9RHOB</name>
<dbReference type="Gene3D" id="3.10.180.10">
    <property type="entry name" value="2,3-Dihydroxybiphenyl 1,2-Dioxygenase, domain 1"/>
    <property type="match status" value="1"/>
</dbReference>
<proteinExistence type="predicted"/>
<evidence type="ECO:0000313" key="1">
    <source>
        <dbReference type="EMBL" id="NIY71924.1"/>
    </source>
</evidence>
<gene>
    <name evidence="1" type="ORF">HCZ30_05680</name>
</gene>
<evidence type="ECO:0000313" key="2">
    <source>
        <dbReference type="Proteomes" id="UP000709466"/>
    </source>
</evidence>
<protein>
    <recommendedName>
        <fullName evidence="3">Glyoxalase/Bleomycin resistance protein/Dioxygenase superfamily protein</fullName>
    </recommendedName>
</protein>